<keyword evidence="2" id="KW-1185">Reference proteome</keyword>
<dbReference type="EMBL" id="FNSV01000001">
    <property type="protein sequence ID" value="SEB29138.1"/>
    <property type="molecule type" value="Genomic_DNA"/>
</dbReference>
<reference evidence="2" key="1">
    <citation type="submission" date="2016-10" db="EMBL/GenBank/DDBJ databases">
        <authorList>
            <person name="Varghese N."/>
            <person name="Submissions S."/>
        </authorList>
    </citation>
    <scope>NUCLEOTIDE SEQUENCE [LARGE SCALE GENOMIC DNA]</scope>
    <source>
        <strain evidence="2">DSM 44498</strain>
    </source>
</reference>
<organism evidence="1 2">
    <name type="scientific">Rhodococcus koreensis</name>
    <dbReference type="NCBI Taxonomy" id="99653"/>
    <lineage>
        <taxon>Bacteria</taxon>
        <taxon>Bacillati</taxon>
        <taxon>Actinomycetota</taxon>
        <taxon>Actinomycetes</taxon>
        <taxon>Mycobacteriales</taxon>
        <taxon>Nocardiaceae</taxon>
        <taxon>Rhodococcus</taxon>
    </lineage>
</organism>
<evidence type="ECO:0000313" key="1">
    <source>
        <dbReference type="EMBL" id="SEB29138.1"/>
    </source>
</evidence>
<gene>
    <name evidence="1" type="ORF">SAMN04490239_0026</name>
</gene>
<evidence type="ECO:0000313" key="2">
    <source>
        <dbReference type="Proteomes" id="UP000183561"/>
    </source>
</evidence>
<dbReference type="RefSeq" id="WP_143051277.1">
    <property type="nucleotide sequence ID" value="NZ_FNSV01000001.1"/>
</dbReference>
<name>A0A1H4I6Z6_9NOCA</name>
<sequence>MASGPTARGPIKVEVKPADISVQEPDKTVIDSLQLVNAFIVQSVDTWQRLAASFTVVPTDAVRVTADGKVVIADAEFTSLVKEFLANPAGGASTNVSVVCANGSCPEELVV</sequence>
<accession>A0A1H4I6Z6</accession>
<proteinExistence type="predicted"/>
<protein>
    <submittedName>
        <fullName evidence="1">Uncharacterized protein</fullName>
    </submittedName>
</protein>
<dbReference type="Proteomes" id="UP000183561">
    <property type="component" value="Unassembled WGS sequence"/>
</dbReference>
<dbReference type="AlphaFoldDB" id="A0A1H4I6Z6"/>